<name>A0A0B1SH42_OESDE</name>
<evidence type="ECO:0000313" key="1">
    <source>
        <dbReference type="EMBL" id="KHJ82872.1"/>
    </source>
</evidence>
<dbReference type="EMBL" id="KN576625">
    <property type="protein sequence ID" value="KHJ82872.1"/>
    <property type="molecule type" value="Genomic_DNA"/>
</dbReference>
<dbReference type="AlphaFoldDB" id="A0A0B1SH42"/>
<dbReference type="Proteomes" id="UP000053660">
    <property type="component" value="Unassembled WGS sequence"/>
</dbReference>
<dbReference type="InterPro" id="IPR036397">
    <property type="entry name" value="RNaseH_sf"/>
</dbReference>
<protein>
    <submittedName>
        <fullName evidence="1">Uncharacterized protein</fullName>
    </submittedName>
</protein>
<evidence type="ECO:0000313" key="2">
    <source>
        <dbReference type="Proteomes" id="UP000053660"/>
    </source>
</evidence>
<dbReference type="Gene3D" id="3.30.420.10">
    <property type="entry name" value="Ribonuclease H-like superfamily/Ribonuclease H"/>
    <property type="match status" value="1"/>
</dbReference>
<accession>A0A0B1SH42</accession>
<proteinExistence type="predicted"/>
<gene>
    <name evidence="1" type="ORF">OESDEN_17433</name>
</gene>
<organism evidence="1 2">
    <name type="scientific">Oesophagostomum dentatum</name>
    <name type="common">Nodular worm</name>
    <dbReference type="NCBI Taxonomy" id="61180"/>
    <lineage>
        <taxon>Eukaryota</taxon>
        <taxon>Metazoa</taxon>
        <taxon>Ecdysozoa</taxon>
        <taxon>Nematoda</taxon>
        <taxon>Chromadorea</taxon>
        <taxon>Rhabditida</taxon>
        <taxon>Rhabditina</taxon>
        <taxon>Rhabditomorpha</taxon>
        <taxon>Strongyloidea</taxon>
        <taxon>Strongylidae</taxon>
        <taxon>Oesophagostomum</taxon>
    </lineage>
</organism>
<dbReference type="GO" id="GO:0003676">
    <property type="term" value="F:nucleic acid binding"/>
    <property type="evidence" value="ECO:0007669"/>
    <property type="project" value="InterPro"/>
</dbReference>
<sequence length="89" mass="10516">MARWIPHQLNYTHNQVRVNICESLLFQPNRKEFFEDLVTHDESCILYGNIARDAVWPSCDAETPAQLKPDLRSPKHLLPFWWDTKGPIR</sequence>
<reference evidence="1 2" key="1">
    <citation type="submission" date="2014-03" db="EMBL/GenBank/DDBJ databases">
        <title>Draft genome of the hookworm Oesophagostomum dentatum.</title>
        <authorList>
            <person name="Mitreva M."/>
        </authorList>
    </citation>
    <scope>NUCLEOTIDE SEQUENCE [LARGE SCALE GENOMIC DNA]</scope>
    <source>
        <strain evidence="1 2">OD-Hann</strain>
    </source>
</reference>
<keyword evidence="2" id="KW-1185">Reference proteome</keyword>
<dbReference type="OrthoDB" id="5862706at2759"/>